<gene>
    <name evidence="1" type="ORF">UH38_10825</name>
</gene>
<dbReference type="PATRIC" id="fig|1618023.3.peg.3936"/>
<comment type="caution">
    <text evidence="1">The sequence shown here is derived from an EMBL/GenBank/DDBJ whole genome shotgun (WGS) entry which is preliminary data.</text>
</comment>
<organism evidence="1 2">
    <name type="scientific">Aliterella atlantica CENA595</name>
    <dbReference type="NCBI Taxonomy" id="1618023"/>
    <lineage>
        <taxon>Bacteria</taxon>
        <taxon>Bacillati</taxon>
        <taxon>Cyanobacteriota</taxon>
        <taxon>Cyanophyceae</taxon>
        <taxon>Chroococcidiopsidales</taxon>
        <taxon>Aliterellaceae</taxon>
        <taxon>Aliterella</taxon>
    </lineage>
</organism>
<dbReference type="STRING" id="1618023.UH38_10825"/>
<dbReference type="RefSeq" id="WP_045054671.1">
    <property type="nucleotide sequence ID" value="NZ_CAWMDP010000042.1"/>
</dbReference>
<dbReference type="AlphaFoldDB" id="A0A0D8ZTZ5"/>
<dbReference type="Proteomes" id="UP000032452">
    <property type="component" value="Unassembled WGS sequence"/>
</dbReference>
<evidence type="ECO:0000313" key="1">
    <source>
        <dbReference type="EMBL" id="KJH71862.1"/>
    </source>
</evidence>
<dbReference type="OrthoDB" id="482635at2"/>
<sequence>MLAQFQASYPTGCLLAELLTIYQGKFIVRASIQIEGVVRATGMATSETLELAEDRARERALTVLLSAPTPAQEASEVPPTPPVVHIADVEEVSTFSDRRVENVTEESSFSNRTAIEPDFLTPTTPELEIEPPASTFTDYPEFAPTNTGDLLSLTSPEPDFTSNSVTSFSNVKPFVPRSAREEIPEPIDFTEVKTKPVISEPIDFAEVKTKPVISEPIDLSDTMAAIETTLKTLRWTAEQQRKYLKRNYSQESRDTLTPEQLFEFLGYLELFAQTSKELERLGWDNNQGKEYLMQTYSKASRQYLTYQELAEFLQHLQAQPTPR</sequence>
<name>A0A0D8ZTZ5_9CYAN</name>
<dbReference type="EMBL" id="JYON01000009">
    <property type="protein sequence ID" value="KJH71862.1"/>
    <property type="molecule type" value="Genomic_DNA"/>
</dbReference>
<protein>
    <submittedName>
        <fullName evidence="1">Uncharacterized protein</fullName>
    </submittedName>
</protein>
<reference evidence="1 2" key="1">
    <citation type="submission" date="2015-02" db="EMBL/GenBank/DDBJ databases">
        <title>Draft genome of a novel marine cyanobacterium (Chroococcales) isolated from South Atlantic Ocean.</title>
        <authorList>
            <person name="Rigonato J."/>
            <person name="Alvarenga D.O."/>
            <person name="Branco L.H."/>
            <person name="Varani A.M."/>
            <person name="Brandini F.P."/>
            <person name="Fiore M.F."/>
        </authorList>
    </citation>
    <scope>NUCLEOTIDE SEQUENCE [LARGE SCALE GENOMIC DNA]</scope>
    <source>
        <strain evidence="1 2">CENA595</strain>
    </source>
</reference>
<accession>A0A0D8ZTZ5</accession>
<keyword evidence="2" id="KW-1185">Reference proteome</keyword>
<proteinExistence type="predicted"/>
<evidence type="ECO:0000313" key="2">
    <source>
        <dbReference type="Proteomes" id="UP000032452"/>
    </source>
</evidence>